<gene>
    <name evidence="9" type="ORF">GCM10008090_27580</name>
</gene>
<accession>A0A918S0X0</accession>
<dbReference type="AlphaFoldDB" id="A0A918S0X0"/>
<dbReference type="PANTHER" id="PTHR36699:SF1">
    <property type="entry name" value="L,D-TRANSPEPTIDASE YAFK-RELATED"/>
    <property type="match status" value="1"/>
</dbReference>
<comment type="caution">
    <text evidence="9">The sequence shown here is derived from an EMBL/GenBank/DDBJ whole genome shotgun (WGS) entry which is preliminary data.</text>
</comment>
<dbReference type="PROSITE" id="PS52029">
    <property type="entry name" value="LD_TPASE"/>
    <property type="match status" value="1"/>
</dbReference>
<feature type="domain" description="L,D-TPase catalytic" evidence="8">
    <location>
        <begin position="42"/>
        <end position="174"/>
    </location>
</feature>
<dbReference type="CDD" id="cd16913">
    <property type="entry name" value="YkuD_like"/>
    <property type="match status" value="1"/>
</dbReference>
<dbReference type="Proteomes" id="UP000614811">
    <property type="component" value="Unassembled WGS sequence"/>
</dbReference>
<proteinExistence type="inferred from homology"/>
<dbReference type="PANTHER" id="PTHR36699">
    <property type="entry name" value="LD-TRANSPEPTIDASE"/>
    <property type="match status" value="1"/>
</dbReference>
<protein>
    <submittedName>
        <fullName evidence="9">Lipoprotein</fullName>
    </submittedName>
</protein>
<reference evidence="9" key="2">
    <citation type="submission" date="2020-09" db="EMBL/GenBank/DDBJ databases">
        <authorList>
            <person name="Sun Q."/>
            <person name="Kim S."/>
        </authorList>
    </citation>
    <scope>NUCLEOTIDE SEQUENCE</scope>
    <source>
        <strain evidence="9">KCTC 12711</strain>
    </source>
</reference>
<keyword evidence="3" id="KW-0808">Transferase</keyword>
<evidence type="ECO:0000256" key="3">
    <source>
        <dbReference type="ARBA" id="ARBA00022679"/>
    </source>
</evidence>
<dbReference type="EMBL" id="BMXA01000005">
    <property type="protein sequence ID" value="GHA16259.1"/>
    <property type="molecule type" value="Genomic_DNA"/>
</dbReference>
<comment type="pathway">
    <text evidence="1 7">Cell wall biogenesis; peptidoglycan biosynthesis.</text>
</comment>
<keyword evidence="6 7" id="KW-0961">Cell wall biogenesis/degradation</keyword>
<dbReference type="GO" id="GO:0008360">
    <property type="term" value="P:regulation of cell shape"/>
    <property type="evidence" value="ECO:0007669"/>
    <property type="project" value="UniProtKB-UniRule"/>
</dbReference>
<evidence type="ECO:0000256" key="1">
    <source>
        <dbReference type="ARBA" id="ARBA00004752"/>
    </source>
</evidence>
<dbReference type="GO" id="GO:0016740">
    <property type="term" value="F:transferase activity"/>
    <property type="evidence" value="ECO:0007669"/>
    <property type="project" value="UniProtKB-KW"/>
</dbReference>
<dbReference type="InterPro" id="IPR038063">
    <property type="entry name" value="Transpep_catalytic_dom"/>
</dbReference>
<name>A0A918S0X0_9GAMM</name>
<evidence type="ECO:0000256" key="4">
    <source>
        <dbReference type="ARBA" id="ARBA00022960"/>
    </source>
</evidence>
<dbReference type="InterPro" id="IPR005490">
    <property type="entry name" value="LD_TPept_cat_dom"/>
</dbReference>
<feature type="active site" description="Nucleophile" evidence="7">
    <location>
        <position position="146"/>
    </location>
</feature>
<evidence type="ECO:0000313" key="9">
    <source>
        <dbReference type="EMBL" id="GHA16259.1"/>
    </source>
</evidence>
<evidence type="ECO:0000256" key="6">
    <source>
        <dbReference type="ARBA" id="ARBA00023316"/>
    </source>
</evidence>
<keyword evidence="4 7" id="KW-0133">Cell shape</keyword>
<reference evidence="9" key="1">
    <citation type="journal article" date="2014" name="Int. J. Syst. Evol. Microbiol.">
        <title>Complete genome sequence of Corynebacterium casei LMG S-19264T (=DSM 44701T), isolated from a smear-ripened cheese.</title>
        <authorList>
            <consortium name="US DOE Joint Genome Institute (JGI-PGF)"/>
            <person name="Walter F."/>
            <person name="Albersmeier A."/>
            <person name="Kalinowski J."/>
            <person name="Ruckert C."/>
        </authorList>
    </citation>
    <scope>NUCLEOTIDE SEQUENCE</scope>
    <source>
        <strain evidence="9">KCTC 12711</strain>
    </source>
</reference>
<keyword evidence="10" id="KW-1185">Reference proteome</keyword>
<evidence type="ECO:0000256" key="7">
    <source>
        <dbReference type="PROSITE-ProRule" id="PRU01373"/>
    </source>
</evidence>
<dbReference type="Pfam" id="PF03734">
    <property type="entry name" value="YkuD"/>
    <property type="match status" value="1"/>
</dbReference>
<feature type="active site" description="Proton donor/acceptor" evidence="7">
    <location>
        <position position="138"/>
    </location>
</feature>
<evidence type="ECO:0000256" key="2">
    <source>
        <dbReference type="ARBA" id="ARBA00005992"/>
    </source>
</evidence>
<organism evidence="9 10">
    <name type="scientific">Arenicella chitinivorans</name>
    <dbReference type="NCBI Taxonomy" id="1329800"/>
    <lineage>
        <taxon>Bacteria</taxon>
        <taxon>Pseudomonadati</taxon>
        <taxon>Pseudomonadota</taxon>
        <taxon>Gammaproteobacteria</taxon>
        <taxon>Arenicellales</taxon>
        <taxon>Arenicellaceae</taxon>
        <taxon>Arenicella</taxon>
    </lineage>
</organism>
<keyword evidence="9" id="KW-0449">Lipoprotein</keyword>
<dbReference type="GO" id="GO:0009252">
    <property type="term" value="P:peptidoglycan biosynthetic process"/>
    <property type="evidence" value="ECO:0007669"/>
    <property type="project" value="UniProtKB-KW"/>
</dbReference>
<comment type="similarity">
    <text evidence="2">Belongs to the YkuD family.</text>
</comment>
<sequence>MAIKIKGKQTVEQVIETYGLSTRDELAPLFDRSGITYPPKKLALVAFKDTNVLEVWASNEGSNYQLIVRYPIKAASGKLGPKLREGDRQVPEGIYTIIGLNPNSAYHLSMKINYPNAYDLEHAKAEGRAEPGTNIFIHGRAASIGCLAMGDPVIEKLFSLVYATGRDNTTVLISPTDPSKNPLVVPSNAPEWTRDLYDKIEAHYQTINSNRYNSEYSAAKQSSE</sequence>
<keyword evidence="5 7" id="KW-0573">Peptidoglycan synthesis</keyword>
<dbReference type="GO" id="GO:0004180">
    <property type="term" value="F:carboxypeptidase activity"/>
    <property type="evidence" value="ECO:0007669"/>
    <property type="project" value="UniProtKB-ARBA"/>
</dbReference>
<evidence type="ECO:0000313" key="10">
    <source>
        <dbReference type="Proteomes" id="UP000614811"/>
    </source>
</evidence>
<dbReference type="GO" id="GO:0071555">
    <property type="term" value="P:cell wall organization"/>
    <property type="evidence" value="ECO:0007669"/>
    <property type="project" value="UniProtKB-UniRule"/>
</dbReference>
<dbReference type="SUPFAM" id="SSF141523">
    <property type="entry name" value="L,D-transpeptidase catalytic domain-like"/>
    <property type="match status" value="1"/>
</dbReference>
<evidence type="ECO:0000256" key="5">
    <source>
        <dbReference type="ARBA" id="ARBA00022984"/>
    </source>
</evidence>
<evidence type="ECO:0000259" key="8">
    <source>
        <dbReference type="PROSITE" id="PS52029"/>
    </source>
</evidence>